<dbReference type="EMBL" id="CP063845">
    <property type="protein sequence ID" value="UFP93348.1"/>
    <property type="molecule type" value="Genomic_DNA"/>
</dbReference>
<keyword evidence="4" id="KW-0808">Transferase</keyword>
<dbReference type="InterPro" id="IPR036097">
    <property type="entry name" value="HisK_dim/P_sf"/>
</dbReference>
<dbReference type="SUPFAM" id="SSF47384">
    <property type="entry name" value="Homodimeric domain of signal transducing histidine kinase"/>
    <property type="match status" value="1"/>
</dbReference>
<dbReference type="Gene3D" id="3.30.565.10">
    <property type="entry name" value="Histidine kinase-like ATPase, C-terminal domain"/>
    <property type="match status" value="1"/>
</dbReference>
<sequence length="582" mass="64406">MSKITSAIEKNFYAAIQWSLKHQLKAMAIILLGVIVPIGTLNVLQYQSMVQYEQQGTRALQEQMQSLLGRMALRIYTDIYSGSSEVFHSVDREHNELFSGKPGIAGTIVGALQNTSNGHMAKKKEAQLALFIFAKEPDGSWQNYFGRSDSDNPARRSAVARAREYFFTLPPERQDTGHQYYYDAKSEMLVLLHTMSPAPLVNSDTPPLRPIKAVMGLTLTKKDFKDNFKYQTQTGATNRFDTTPLDSQLAGTTYYYQVKDEKGQVLYKDPGWDKNVDCSDFIRADFRITPEQRFLTGWELSAITRSNFKQATERSLTQMFWASGIVAVLLGMLLVVLFRAGLVAVKVSELQTDIVAGVSHDLKTPLAGIIASAQLIASGRASGVQETKQFSGYILAEARRLTSVVEKVLTMAKLESRQLLMKPAPLSVPELIDHAIGLSQAAHPEAIIARGEVATGQVTGDANALTTVLMNLIDNAVRYSGDAQPWVRVQSYWSGFGEKRILHLLVEDRGVGIPAEEQAFIFQKFYRVRNGLVSDTEGTGLGLAIASQIVNAHRGQILVESRVGIGSTFTVKIPHEQPHFGR</sequence>
<dbReference type="EC" id="2.7.13.3" evidence="2"/>
<dbReference type="InterPro" id="IPR003594">
    <property type="entry name" value="HATPase_dom"/>
</dbReference>
<evidence type="ECO:0000256" key="3">
    <source>
        <dbReference type="ARBA" id="ARBA00022553"/>
    </source>
</evidence>
<keyword evidence="7" id="KW-0472">Membrane</keyword>
<dbReference type="Gene3D" id="1.10.287.130">
    <property type="match status" value="1"/>
</dbReference>
<dbReference type="Pfam" id="PF00512">
    <property type="entry name" value="HisKA"/>
    <property type="match status" value="1"/>
</dbReference>
<evidence type="ECO:0000256" key="5">
    <source>
        <dbReference type="ARBA" id="ARBA00022777"/>
    </source>
</evidence>
<keyword evidence="10" id="KW-1185">Reference proteome</keyword>
<organism evidence="9 10">
    <name type="scientific">Gloeobacter morelensis MG652769</name>
    <dbReference type="NCBI Taxonomy" id="2781736"/>
    <lineage>
        <taxon>Bacteria</taxon>
        <taxon>Bacillati</taxon>
        <taxon>Cyanobacteriota</taxon>
        <taxon>Cyanophyceae</taxon>
        <taxon>Gloeobacterales</taxon>
        <taxon>Gloeobacteraceae</taxon>
        <taxon>Gloeobacter</taxon>
        <taxon>Gloeobacter morelensis</taxon>
    </lineage>
</organism>
<evidence type="ECO:0000256" key="1">
    <source>
        <dbReference type="ARBA" id="ARBA00000085"/>
    </source>
</evidence>
<dbReference type="PANTHER" id="PTHR42878:SF13">
    <property type="entry name" value="HISTIDINE KINASE"/>
    <property type="match status" value="1"/>
</dbReference>
<feature type="transmembrane region" description="Helical" evidence="7">
    <location>
        <begin position="319"/>
        <end position="342"/>
    </location>
</feature>
<keyword evidence="6" id="KW-0902">Two-component regulatory system</keyword>
<dbReference type="InterPro" id="IPR036890">
    <property type="entry name" value="HATPase_C_sf"/>
</dbReference>
<dbReference type="CDD" id="cd00082">
    <property type="entry name" value="HisKA"/>
    <property type="match status" value="1"/>
</dbReference>
<dbReference type="InterPro" id="IPR004358">
    <property type="entry name" value="Sig_transdc_His_kin-like_C"/>
</dbReference>
<evidence type="ECO:0000256" key="6">
    <source>
        <dbReference type="ARBA" id="ARBA00023012"/>
    </source>
</evidence>
<dbReference type="PRINTS" id="PR00344">
    <property type="entry name" value="BCTRLSENSOR"/>
</dbReference>
<dbReference type="SMART" id="SM00388">
    <property type="entry name" value="HisKA"/>
    <property type="match status" value="1"/>
</dbReference>
<reference evidence="9 10" key="1">
    <citation type="journal article" date="2021" name="Genome Biol. Evol.">
        <title>Complete Genome Sequencing of a Novel Gloeobacter Species from a Waterfall Cave in Mexico.</title>
        <authorList>
            <person name="Saw J.H."/>
            <person name="Cardona T."/>
            <person name="Montejano G."/>
        </authorList>
    </citation>
    <scope>NUCLEOTIDE SEQUENCE [LARGE SCALE GENOMIC DNA]</scope>
    <source>
        <strain evidence="9">MG652769</strain>
    </source>
</reference>
<keyword evidence="3" id="KW-0597">Phosphoprotein</keyword>
<comment type="catalytic activity">
    <reaction evidence="1">
        <text>ATP + protein L-histidine = ADP + protein N-phospho-L-histidine.</text>
        <dbReference type="EC" id="2.7.13.3"/>
    </reaction>
</comment>
<keyword evidence="5 9" id="KW-0418">Kinase</keyword>
<dbReference type="CDD" id="cd00075">
    <property type="entry name" value="HATPase"/>
    <property type="match status" value="1"/>
</dbReference>
<dbReference type="InterPro" id="IPR050351">
    <property type="entry name" value="BphY/WalK/GraS-like"/>
</dbReference>
<evidence type="ECO:0000256" key="2">
    <source>
        <dbReference type="ARBA" id="ARBA00012438"/>
    </source>
</evidence>
<proteinExistence type="predicted"/>
<evidence type="ECO:0000313" key="10">
    <source>
        <dbReference type="Proteomes" id="UP001054846"/>
    </source>
</evidence>
<feature type="transmembrane region" description="Helical" evidence="7">
    <location>
        <begin position="26"/>
        <end position="44"/>
    </location>
</feature>
<feature type="domain" description="Histidine kinase" evidence="8">
    <location>
        <begin position="357"/>
        <end position="577"/>
    </location>
</feature>
<evidence type="ECO:0000256" key="7">
    <source>
        <dbReference type="SAM" id="Phobius"/>
    </source>
</evidence>
<dbReference type="SUPFAM" id="SSF55874">
    <property type="entry name" value="ATPase domain of HSP90 chaperone/DNA topoisomerase II/histidine kinase"/>
    <property type="match status" value="1"/>
</dbReference>
<dbReference type="Pfam" id="PF02518">
    <property type="entry name" value="HATPase_c"/>
    <property type="match status" value="1"/>
</dbReference>
<dbReference type="SMART" id="SM00387">
    <property type="entry name" value="HATPase_c"/>
    <property type="match status" value="1"/>
</dbReference>
<protein>
    <recommendedName>
        <fullName evidence="2">histidine kinase</fullName>
        <ecNumber evidence="2">2.7.13.3</ecNumber>
    </recommendedName>
</protein>
<dbReference type="PANTHER" id="PTHR42878">
    <property type="entry name" value="TWO-COMPONENT HISTIDINE KINASE"/>
    <property type="match status" value="1"/>
</dbReference>
<dbReference type="GO" id="GO:0016301">
    <property type="term" value="F:kinase activity"/>
    <property type="evidence" value="ECO:0007669"/>
    <property type="project" value="UniProtKB-KW"/>
</dbReference>
<dbReference type="Proteomes" id="UP001054846">
    <property type="component" value="Chromosome"/>
</dbReference>
<evidence type="ECO:0000259" key="8">
    <source>
        <dbReference type="PROSITE" id="PS50109"/>
    </source>
</evidence>
<evidence type="ECO:0000256" key="4">
    <source>
        <dbReference type="ARBA" id="ARBA00022679"/>
    </source>
</evidence>
<gene>
    <name evidence="9" type="ORF">ISF26_16285</name>
</gene>
<dbReference type="InterPro" id="IPR003661">
    <property type="entry name" value="HisK_dim/P_dom"/>
</dbReference>
<dbReference type="RefSeq" id="WP_230840349.1">
    <property type="nucleotide sequence ID" value="NZ_CP063845.1"/>
</dbReference>
<name>A0ABY3PIG6_9CYAN</name>
<accession>A0ABY3PIG6</accession>
<keyword evidence="7" id="KW-0812">Transmembrane</keyword>
<dbReference type="PROSITE" id="PS50109">
    <property type="entry name" value="HIS_KIN"/>
    <property type="match status" value="1"/>
</dbReference>
<evidence type="ECO:0000313" key="9">
    <source>
        <dbReference type="EMBL" id="UFP93348.1"/>
    </source>
</evidence>
<keyword evidence="7" id="KW-1133">Transmembrane helix</keyword>
<dbReference type="InterPro" id="IPR005467">
    <property type="entry name" value="His_kinase_dom"/>
</dbReference>